<comment type="subcellular location">
    <subcellularLocation>
        <location evidence="1">Membrane</location>
        <topology evidence="1">Multi-pass membrane protein</topology>
    </subcellularLocation>
</comment>
<evidence type="ECO:0000259" key="3">
    <source>
        <dbReference type="Pfam" id="PF02932"/>
    </source>
</evidence>
<keyword evidence="2" id="KW-0472">Membrane</keyword>
<feature type="transmembrane region" description="Helical" evidence="2">
    <location>
        <begin position="708"/>
        <end position="729"/>
    </location>
</feature>
<dbReference type="SUPFAM" id="SSF63712">
    <property type="entry name" value="Nicotinic receptor ligand binding domain-like"/>
    <property type="match status" value="1"/>
</dbReference>
<dbReference type="GO" id="GO:0016020">
    <property type="term" value="C:membrane"/>
    <property type="evidence" value="ECO:0007669"/>
    <property type="project" value="UniProtKB-SubCell"/>
</dbReference>
<sequence>MSMISNALEVLTALHKAIDHQHHITTTIGVYVRLVFLRIGEIDTLNERYQAQASIEARWPVEFNKLSLHLSNDDQKRLSDGKSISLQNYAQSNWHPQLYIENTFGELKEQIRYTAKKSKEDNQIYICEHRDIKGLFWEKLELHHFPSDVQDLSISIASMFYDDKVILIADPNHLSGVNREAFVDQQEWSLYEHVDTQQRFAKEFIFDDDDDDDDDEGNDNNNQLNNTNNNEDRKRSILTITCHAARRSSYFYWNGYCLILLITLLSFCIFAISPHLTGNRIQISCTLLLTSITFRWVVNRSLPTISYLTSMDIYAILCIFILIILCIWHAIIGFLIFKNTSDSVVTSKMWFTSLDRYVFCIMFDNYKQQISELSSNKPMEIYIRAIFLRIGEIDTLNERYQAQASIEARWPVEFNKLSLHLSNDDQKRLSDGKSISLQNYAQSNWHPQLYIENTFGELKEQIRYTAKKSKEDNQIYICEHRDIKGLFWEKLELHHFPSDVQDLSISIASMFYDDKVILIADPNHLSGVNREAFVDQQEWSLYEHVDTQQRFAKEFIFDDDDDDDDDEGNDNNNQLNNTNNNEDRKRSILTITCHAARRSSYFYWNGYCLILLITLLSFCIFAISPHLTGNRIQISCTLLLTSITFRWVVNRSLPTISYLTSMDIYAILCIFILIILCIWHAILGSLIYLSVPDLRVTQDMWLAYIDRWIFMTAISIFAIIHIVLLTWLYSVPLKYRRQMVKKDFKYRQSIAKEKKALNYTLLSI</sequence>
<reference evidence="4" key="1">
    <citation type="submission" date="2021-02" db="EMBL/GenBank/DDBJ databases">
        <authorList>
            <person name="Nowell W R."/>
        </authorList>
    </citation>
    <scope>NUCLEOTIDE SEQUENCE</scope>
</reference>
<dbReference type="Gene3D" id="1.20.58.390">
    <property type="entry name" value="Neurotransmitter-gated ion-channel transmembrane domain"/>
    <property type="match status" value="2"/>
</dbReference>
<dbReference type="Pfam" id="PF02932">
    <property type="entry name" value="Neur_chan_memb"/>
    <property type="match status" value="1"/>
</dbReference>
<dbReference type="SUPFAM" id="SSF90112">
    <property type="entry name" value="Neurotransmitter-gated ion-channel transmembrane pore"/>
    <property type="match status" value="2"/>
</dbReference>
<comment type="caution">
    <text evidence="4">The sequence shown here is derived from an EMBL/GenBank/DDBJ whole genome shotgun (WGS) entry which is preliminary data.</text>
</comment>
<feature type="transmembrane region" description="Helical" evidence="2">
    <location>
        <begin position="602"/>
        <end position="624"/>
    </location>
</feature>
<dbReference type="GO" id="GO:0004888">
    <property type="term" value="F:transmembrane signaling receptor activity"/>
    <property type="evidence" value="ECO:0007669"/>
    <property type="project" value="InterPro"/>
</dbReference>
<evidence type="ECO:0000313" key="5">
    <source>
        <dbReference type="Proteomes" id="UP000663836"/>
    </source>
</evidence>
<feature type="transmembrane region" description="Helical" evidence="2">
    <location>
        <begin position="664"/>
        <end position="688"/>
    </location>
</feature>
<evidence type="ECO:0000256" key="2">
    <source>
        <dbReference type="SAM" id="Phobius"/>
    </source>
</evidence>
<dbReference type="InterPro" id="IPR006201">
    <property type="entry name" value="Neur_channel"/>
</dbReference>
<feature type="transmembrane region" description="Helical" evidence="2">
    <location>
        <begin position="313"/>
        <end position="337"/>
    </location>
</feature>
<keyword evidence="2" id="KW-0812">Transmembrane</keyword>
<dbReference type="Gene3D" id="2.70.170.10">
    <property type="entry name" value="Neurotransmitter-gated ion-channel ligand-binding domain"/>
    <property type="match status" value="2"/>
</dbReference>
<dbReference type="GO" id="GO:0005230">
    <property type="term" value="F:extracellular ligand-gated monoatomic ion channel activity"/>
    <property type="evidence" value="ECO:0007669"/>
    <property type="project" value="InterPro"/>
</dbReference>
<protein>
    <recommendedName>
        <fullName evidence="3">Neurotransmitter-gated ion-channel transmembrane domain-containing protein</fullName>
    </recommendedName>
</protein>
<organism evidence="4 5">
    <name type="scientific">Rotaria sordida</name>
    <dbReference type="NCBI Taxonomy" id="392033"/>
    <lineage>
        <taxon>Eukaryota</taxon>
        <taxon>Metazoa</taxon>
        <taxon>Spiralia</taxon>
        <taxon>Gnathifera</taxon>
        <taxon>Rotifera</taxon>
        <taxon>Eurotatoria</taxon>
        <taxon>Bdelloidea</taxon>
        <taxon>Philodinida</taxon>
        <taxon>Philodinidae</taxon>
        <taxon>Rotaria</taxon>
    </lineage>
</organism>
<proteinExistence type="predicted"/>
<gene>
    <name evidence="4" type="ORF">JBS370_LOCUS11765</name>
</gene>
<accession>A0A818XHA5</accession>
<keyword evidence="2" id="KW-1133">Transmembrane helix</keyword>
<dbReference type="InterPro" id="IPR038050">
    <property type="entry name" value="Neuro_actylchol_rec"/>
</dbReference>
<name>A0A818XHA5_9BILA</name>
<dbReference type="InterPro" id="IPR036734">
    <property type="entry name" value="Neur_chan_lig-bd_sf"/>
</dbReference>
<dbReference type="Proteomes" id="UP000663836">
    <property type="component" value="Unassembled WGS sequence"/>
</dbReference>
<feature type="transmembrane region" description="Helical" evidence="2">
    <location>
        <begin position="630"/>
        <end position="649"/>
    </location>
</feature>
<dbReference type="InterPro" id="IPR006029">
    <property type="entry name" value="Neurotrans-gated_channel_TM"/>
</dbReference>
<evidence type="ECO:0000313" key="4">
    <source>
        <dbReference type="EMBL" id="CAF3737016.1"/>
    </source>
</evidence>
<evidence type="ECO:0000256" key="1">
    <source>
        <dbReference type="ARBA" id="ARBA00004141"/>
    </source>
</evidence>
<feature type="transmembrane region" description="Helical" evidence="2">
    <location>
        <begin position="250"/>
        <end position="272"/>
    </location>
</feature>
<dbReference type="PANTHER" id="PTHR18945">
    <property type="entry name" value="NEUROTRANSMITTER GATED ION CHANNEL"/>
    <property type="match status" value="1"/>
</dbReference>
<dbReference type="InterPro" id="IPR036719">
    <property type="entry name" value="Neuro-gated_channel_TM_sf"/>
</dbReference>
<feature type="domain" description="Neurotransmitter-gated ion-channel transmembrane" evidence="3">
    <location>
        <begin position="260"/>
        <end position="472"/>
    </location>
</feature>
<dbReference type="AlphaFoldDB" id="A0A818XHA5"/>
<dbReference type="EMBL" id="CAJOBD010000924">
    <property type="protein sequence ID" value="CAF3737016.1"/>
    <property type="molecule type" value="Genomic_DNA"/>
</dbReference>